<dbReference type="InterPro" id="IPR001680">
    <property type="entry name" value="WD40_rpt"/>
</dbReference>
<feature type="region of interest" description="Disordered" evidence="4">
    <location>
        <begin position="1"/>
        <end position="37"/>
    </location>
</feature>
<dbReference type="SMART" id="SM00320">
    <property type="entry name" value="WD40"/>
    <property type="match status" value="1"/>
</dbReference>
<dbReference type="InterPro" id="IPR050844">
    <property type="entry name" value="Coatomer_complex_subunit"/>
</dbReference>
<name>A0A2P5BV00_TREOI</name>
<dbReference type="GO" id="GO:0006888">
    <property type="term" value="P:endoplasmic reticulum to Golgi vesicle-mediated transport"/>
    <property type="evidence" value="ECO:0007669"/>
    <property type="project" value="TreeGrafter"/>
</dbReference>
<dbReference type="Gene3D" id="2.130.10.10">
    <property type="entry name" value="YVTN repeat-like/Quinoprotein amine dehydrogenase"/>
    <property type="match status" value="1"/>
</dbReference>
<keyword evidence="1 3" id="KW-0853">WD repeat</keyword>
<sequence length="113" mass="13014">MDLSESGERCNPALGLQEGSSHSRIPPHDSPTSISRTLRYSLPPGLRNDRKIKVWNCSLRTYVFTFNGHLDKIRIVEFHKSSLPWIVSASDDRTVRIWNWRSRTALSPSHTKR</sequence>
<dbReference type="GO" id="GO:0006890">
    <property type="term" value="P:retrograde vesicle-mediated transport, Golgi to endoplasmic reticulum"/>
    <property type="evidence" value="ECO:0007669"/>
    <property type="project" value="TreeGrafter"/>
</dbReference>
<dbReference type="PANTHER" id="PTHR19876:SF1">
    <property type="entry name" value="COATOMER SUBUNIT ALPHA"/>
    <property type="match status" value="1"/>
</dbReference>
<evidence type="ECO:0000256" key="3">
    <source>
        <dbReference type="PROSITE-ProRule" id="PRU00221"/>
    </source>
</evidence>
<dbReference type="InterPro" id="IPR036322">
    <property type="entry name" value="WD40_repeat_dom_sf"/>
</dbReference>
<dbReference type="AlphaFoldDB" id="A0A2P5BV00"/>
<accession>A0A2P5BV00</accession>
<dbReference type="GO" id="GO:0006891">
    <property type="term" value="P:intra-Golgi vesicle-mediated transport"/>
    <property type="evidence" value="ECO:0007669"/>
    <property type="project" value="TreeGrafter"/>
</dbReference>
<dbReference type="GO" id="GO:0006886">
    <property type="term" value="P:intracellular protein transport"/>
    <property type="evidence" value="ECO:0007669"/>
    <property type="project" value="TreeGrafter"/>
</dbReference>
<proteinExistence type="predicted"/>
<organism evidence="5 6">
    <name type="scientific">Trema orientale</name>
    <name type="common">Charcoal tree</name>
    <name type="synonym">Celtis orientalis</name>
    <dbReference type="NCBI Taxonomy" id="63057"/>
    <lineage>
        <taxon>Eukaryota</taxon>
        <taxon>Viridiplantae</taxon>
        <taxon>Streptophyta</taxon>
        <taxon>Embryophyta</taxon>
        <taxon>Tracheophyta</taxon>
        <taxon>Spermatophyta</taxon>
        <taxon>Magnoliopsida</taxon>
        <taxon>eudicotyledons</taxon>
        <taxon>Gunneridae</taxon>
        <taxon>Pentapetalae</taxon>
        <taxon>rosids</taxon>
        <taxon>fabids</taxon>
        <taxon>Rosales</taxon>
        <taxon>Cannabaceae</taxon>
        <taxon>Trema</taxon>
    </lineage>
</organism>
<evidence type="ECO:0000256" key="2">
    <source>
        <dbReference type="ARBA" id="ARBA00022737"/>
    </source>
</evidence>
<dbReference type="PROSITE" id="PS50082">
    <property type="entry name" value="WD_REPEATS_2"/>
    <property type="match status" value="1"/>
</dbReference>
<dbReference type="InterPro" id="IPR015943">
    <property type="entry name" value="WD40/YVTN_repeat-like_dom_sf"/>
</dbReference>
<gene>
    <name evidence="5" type="ORF">TorRG33x02_307880</name>
</gene>
<evidence type="ECO:0000256" key="4">
    <source>
        <dbReference type="SAM" id="MobiDB-lite"/>
    </source>
</evidence>
<evidence type="ECO:0000313" key="6">
    <source>
        <dbReference type="Proteomes" id="UP000237000"/>
    </source>
</evidence>
<dbReference type="SUPFAM" id="SSF50978">
    <property type="entry name" value="WD40 repeat-like"/>
    <property type="match status" value="1"/>
</dbReference>
<dbReference type="InParanoid" id="A0A2P5BV00"/>
<keyword evidence="6" id="KW-1185">Reference proteome</keyword>
<comment type="caution">
    <text evidence="5">The sequence shown here is derived from an EMBL/GenBank/DDBJ whole genome shotgun (WGS) entry which is preliminary data.</text>
</comment>
<protein>
    <submittedName>
        <fullName evidence="5">WD repeat containing protein</fullName>
    </submittedName>
</protein>
<reference evidence="6" key="1">
    <citation type="submission" date="2016-06" db="EMBL/GenBank/DDBJ databases">
        <title>Parallel loss of symbiosis genes in relatives of nitrogen-fixing non-legume Parasponia.</title>
        <authorList>
            <person name="Van Velzen R."/>
            <person name="Holmer R."/>
            <person name="Bu F."/>
            <person name="Rutten L."/>
            <person name="Van Zeijl A."/>
            <person name="Liu W."/>
            <person name="Santuari L."/>
            <person name="Cao Q."/>
            <person name="Sharma T."/>
            <person name="Shen D."/>
            <person name="Roswanjaya Y."/>
            <person name="Wardhani T."/>
            <person name="Kalhor M.S."/>
            <person name="Jansen J."/>
            <person name="Van den Hoogen J."/>
            <person name="Gungor B."/>
            <person name="Hartog M."/>
            <person name="Hontelez J."/>
            <person name="Verver J."/>
            <person name="Yang W.-C."/>
            <person name="Schijlen E."/>
            <person name="Repin R."/>
            <person name="Schilthuizen M."/>
            <person name="Schranz E."/>
            <person name="Heidstra R."/>
            <person name="Miyata K."/>
            <person name="Fedorova E."/>
            <person name="Kohlen W."/>
            <person name="Bisseling T."/>
            <person name="Smit S."/>
            <person name="Geurts R."/>
        </authorList>
    </citation>
    <scope>NUCLEOTIDE SEQUENCE [LARGE SCALE GENOMIC DNA]</scope>
    <source>
        <strain evidence="6">cv. RG33-2</strain>
    </source>
</reference>
<dbReference type="EMBL" id="JXTC01000455">
    <property type="protein sequence ID" value="PON52613.1"/>
    <property type="molecule type" value="Genomic_DNA"/>
</dbReference>
<dbReference type="OrthoDB" id="10261470at2759"/>
<dbReference type="Proteomes" id="UP000237000">
    <property type="component" value="Unassembled WGS sequence"/>
</dbReference>
<dbReference type="GO" id="GO:0030126">
    <property type="term" value="C:COPI vesicle coat"/>
    <property type="evidence" value="ECO:0007669"/>
    <property type="project" value="TreeGrafter"/>
</dbReference>
<dbReference type="Pfam" id="PF00400">
    <property type="entry name" value="WD40"/>
    <property type="match status" value="1"/>
</dbReference>
<dbReference type="PANTHER" id="PTHR19876">
    <property type="entry name" value="COATOMER"/>
    <property type="match status" value="1"/>
</dbReference>
<dbReference type="PROSITE" id="PS50294">
    <property type="entry name" value="WD_REPEATS_REGION"/>
    <property type="match status" value="1"/>
</dbReference>
<feature type="repeat" description="WD" evidence="3">
    <location>
        <begin position="66"/>
        <end position="108"/>
    </location>
</feature>
<evidence type="ECO:0000313" key="5">
    <source>
        <dbReference type="EMBL" id="PON52613.1"/>
    </source>
</evidence>
<keyword evidence="2" id="KW-0677">Repeat</keyword>
<evidence type="ECO:0000256" key="1">
    <source>
        <dbReference type="ARBA" id="ARBA00022574"/>
    </source>
</evidence>
<dbReference type="STRING" id="63057.A0A2P5BV00"/>